<evidence type="ECO:0000313" key="5">
    <source>
        <dbReference type="EMBL" id="PWE57488.1"/>
    </source>
</evidence>
<dbReference type="GO" id="GO:0005829">
    <property type="term" value="C:cytosol"/>
    <property type="evidence" value="ECO:0007669"/>
    <property type="project" value="TreeGrafter"/>
</dbReference>
<dbReference type="SUPFAM" id="SSF51182">
    <property type="entry name" value="RmlC-like cupins"/>
    <property type="match status" value="1"/>
</dbReference>
<dbReference type="Pfam" id="PF13560">
    <property type="entry name" value="HTH_31"/>
    <property type="match status" value="1"/>
</dbReference>
<dbReference type="InterPro" id="IPR009061">
    <property type="entry name" value="DNA-bd_dom_put_sf"/>
</dbReference>
<dbReference type="SUPFAM" id="SSF46955">
    <property type="entry name" value="Putative DNA-binding domain"/>
    <property type="match status" value="1"/>
</dbReference>
<dbReference type="SMART" id="SM00422">
    <property type="entry name" value="HTH_MERR"/>
    <property type="match status" value="1"/>
</dbReference>
<dbReference type="InterPro" id="IPR000551">
    <property type="entry name" value="MerR-type_HTH_dom"/>
</dbReference>
<dbReference type="EMBL" id="QFBC01000002">
    <property type="protein sequence ID" value="PWE57488.1"/>
    <property type="molecule type" value="Genomic_DNA"/>
</dbReference>
<dbReference type="PROSITE" id="PS50937">
    <property type="entry name" value="HTH_MERR_2"/>
    <property type="match status" value="1"/>
</dbReference>
<sequence length="274" mass="30289">MRSMQTVRYKVAEAARLAGVSASTLRLWESQGLVVPDRSETGHRQYSADDVARLKRISWLRSERGLNPAAIREALEAEDPPAKSDNGVTDADAPQHDLGRKLRSLRHGLGKTLDDVAGEVGIAPSILSTLERTSQGVTFKVLHDLAEYYGTTVSRLSGEESHEAREVVRSGEWRAWPATSPGVTVQLLAEGQLMMDCHRFVLAPGASSDGAYKHEGEEFVHVLSGRIEMVLDGDQFFDLGPGDSLYFASQRQHSWRNRHDGETVLLWINTPPTF</sequence>
<dbReference type="PANTHER" id="PTHR46797">
    <property type="entry name" value="HTH-TYPE TRANSCRIPTIONAL REGULATOR"/>
    <property type="match status" value="1"/>
</dbReference>
<keyword evidence="1" id="KW-0238">DNA-binding</keyword>
<dbReference type="GO" id="GO:0003700">
    <property type="term" value="F:DNA-binding transcription factor activity"/>
    <property type="evidence" value="ECO:0007669"/>
    <property type="project" value="TreeGrafter"/>
</dbReference>
<feature type="region of interest" description="Disordered" evidence="2">
    <location>
        <begin position="77"/>
        <end position="97"/>
    </location>
</feature>
<reference evidence="5 6" key="1">
    <citation type="submission" date="2018-05" db="EMBL/GenBank/DDBJ databases">
        <title>The draft genome of strain NS-104.</title>
        <authorList>
            <person name="Hang P."/>
            <person name="Jiang J."/>
        </authorList>
    </citation>
    <scope>NUCLEOTIDE SEQUENCE [LARGE SCALE GENOMIC DNA]</scope>
    <source>
        <strain evidence="5 6">NS-104</strain>
    </source>
</reference>
<dbReference type="InterPro" id="IPR014710">
    <property type="entry name" value="RmlC-like_jellyroll"/>
</dbReference>
<feature type="domain" description="HTH cro/C1-type" evidence="4">
    <location>
        <begin position="102"/>
        <end position="156"/>
    </location>
</feature>
<dbReference type="InterPro" id="IPR050807">
    <property type="entry name" value="TransReg_Diox_bact_type"/>
</dbReference>
<dbReference type="InterPro" id="IPR011051">
    <property type="entry name" value="RmlC_Cupin_sf"/>
</dbReference>
<dbReference type="PROSITE" id="PS00552">
    <property type="entry name" value="HTH_MERR_1"/>
    <property type="match status" value="1"/>
</dbReference>
<dbReference type="RefSeq" id="WP_109457593.1">
    <property type="nucleotide sequence ID" value="NZ_QFBC01000002.1"/>
</dbReference>
<organism evidence="5 6">
    <name type="scientific">Metarhizobium album</name>
    <dbReference type="NCBI Taxonomy" id="2182425"/>
    <lineage>
        <taxon>Bacteria</taxon>
        <taxon>Pseudomonadati</taxon>
        <taxon>Pseudomonadota</taxon>
        <taxon>Alphaproteobacteria</taxon>
        <taxon>Hyphomicrobiales</taxon>
        <taxon>Rhizobiaceae</taxon>
        <taxon>Metarhizobium</taxon>
    </lineage>
</organism>
<dbReference type="PROSITE" id="PS50943">
    <property type="entry name" value="HTH_CROC1"/>
    <property type="match status" value="1"/>
</dbReference>
<protein>
    <submittedName>
        <fullName evidence="5">MerR family transcriptional regulator</fullName>
    </submittedName>
</protein>
<dbReference type="CDD" id="cd00093">
    <property type="entry name" value="HTH_XRE"/>
    <property type="match status" value="1"/>
</dbReference>
<dbReference type="CDD" id="cd00592">
    <property type="entry name" value="HTH_MerR-like"/>
    <property type="match status" value="1"/>
</dbReference>
<dbReference type="Gene3D" id="1.10.260.40">
    <property type="entry name" value="lambda repressor-like DNA-binding domains"/>
    <property type="match status" value="1"/>
</dbReference>
<proteinExistence type="predicted"/>
<keyword evidence="6" id="KW-1185">Reference proteome</keyword>
<dbReference type="InterPro" id="IPR001387">
    <property type="entry name" value="Cro/C1-type_HTH"/>
</dbReference>
<evidence type="ECO:0000259" key="4">
    <source>
        <dbReference type="PROSITE" id="PS50943"/>
    </source>
</evidence>
<dbReference type="OrthoDB" id="9814751at2"/>
<dbReference type="GO" id="GO:0003677">
    <property type="term" value="F:DNA binding"/>
    <property type="evidence" value="ECO:0007669"/>
    <property type="project" value="UniProtKB-KW"/>
</dbReference>
<dbReference type="SMART" id="SM00530">
    <property type="entry name" value="HTH_XRE"/>
    <property type="match status" value="1"/>
</dbReference>
<dbReference type="Proteomes" id="UP000245252">
    <property type="component" value="Unassembled WGS sequence"/>
</dbReference>
<dbReference type="InterPro" id="IPR013096">
    <property type="entry name" value="Cupin_2"/>
</dbReference>
<dbReference type="InterPro" id="IPR010982">
    <property type="entry name" value="Lambda_DNA-bd_dom_sf"/>
</dbReference>
<evidence type="ECO:0000313" key="6">
    <source>
        <dbReference type="Proteomes" id="UP000245252"/>
    </source>
</evidence>
<dbReference type="Pfam" id="PF13411">
    <property type="entry name" value="MerR_1"/>
    <property type="match status" value="1"/>
</dbReference>
<dbReference type="PANTHER" id="PTHR46797:SF1">
    <property type="entry name" value="METHYLPHOSPHONATE SYNTHASE"/>
    <property type="match status" value="1"/>
</dbReference>
<evidence type="ECO:0000256" key="2">
    <source>
        <dbReference type="SAM" id="MobiDB-lite"/>
    </source>
</evidence>
<dbReference type="Gene3D" id="1.10.1660.10">
    <property type="match status" value="1"/>
</dbReference>
<gene>
    <name evidence="5" type="ORF">DEM27_07650</name>
</gene>
<accession>A0A2U2DVY5</accession>
<comment type="caution">
    <text evidence="5">The sequence shown here is derived from an EMBL/GenBank/DDBJ whole genome shotgun (WGS) entry which is preliminary data.</text>
</comment>
<evidence type="ECO:0000256" key="1">
    <source>
        <dbReference type="ARBA" id="ARBA00023125"/>
    </source>
</evidence>
<dbReference type="Gene3D" id="2.60.120.10">
    <property type="entry name" value="Jelly Rolls"/>
    <property type="match status" value="1"/>
</dbReference>
<dbReference type="SUPFAM" id="SSF47413">
    <property type="entry name" value="lambda repressor-like DNA-binding domains"/>
    <property type="match status" value="1"/>
</dbReference>
<dbReference type="Pfam" id="PF07883">
    <property type="entry name" value="Cupin_2"/>
    <property type="match status" value="1"/>
</dbReference>
<feature type="domain" description="HTH merR-type" evidence="3">
    <location>
        <begin position="8"/>
        <end position="77"/>
    </location>
</feature>
<dbReference type="CDD" id="cd02209">
    <property type="entry name" value="cupin_XRE_C"/>
    <property type="match status" value="1"/>
</dbReference>
<dbReference type="AlphaFoldDB" id="A0A2U2DVY5"/>
<name>A0A2U2DVY5_9HYPH</name>
<evidence type="ECO:0000259" key="3">
    <source>
        <dbReference type="PROSITE" id="PS50937"/>
    </source>
</evidence>